<organism evidence="1 2">
    <name type="scientific">Mesorhizobium shonense</name>
    <dbReference type="NCBI Taxonomy" id="1209948"/>
    <lineage>
        <taxon>Bacteria</taxon>
        <taxon>Pseudomonadati</taxon>
        <taxon>Pseudomonadota</taxon>
        <taxon>Alphaproteobacteria</taxon>
        <taxon>Hyphomicrobiales</taxon>
        <taxon>Phyllobacteriaceae</taxon>
        <taxon>Mesorhizobium</taxon>
    </lineage>
</organism>
<dbReference type="Proteomes" id="UP001549036">
    <property type="component" value="Unassembled WGS sequence"/>
</dbReference>
<sequence>MTEIVLKSCTTQESPSGFTLWLRSARDWLRQARVATRLPNESVEDLPDSQLRDIGAERRNVTKAMDRELGRIGLLDAGWQRPRRYRQ</sequence>
<name>A0ABV2I2B1_9HYPH</name>
<accession>A0ABV2I2B1</accession>
<evidence type="ECO:0000313" key="2">
    <source>
        <dbReference type="Proteomes" id="UP001549036"/>
    </source>
</evidence>
<gene>
    <name evidence="1" type="ORF">ABID26_006417</name>
</gene>
<keyword evidence="2" id="KW-1185">Reference proteome</keyword>
<evidence type="ECO:0008006" key="3">
    <source>
        <dbReference type="Google" id="ProtNLM"/>
    </source>
</evidence>
<reference evidence="1 2" key="1">
    <citation type="submission" date="2024-06" db="EMBL/GenBank/DDBJ databases">
        <title>Genomic Encyclopedia of Type Strains, Phase IV (KMG-IV): sequencing the most valuable type-strain genomes for metagenomic binning, comparative biology and taxonomic classification.</title>
        <authorList>
            <person name="Goeker M."/>
        </authorList>
    </citation>
    <scope>NUCLEOTIDE SEQUENCE [LARGE SCALE GENOMIC DNA]</scope>
    <source>
        <strain evidence="1 2">DSM 29846</strain>
    </source>
</reference>
<comment type="caution">
    <text evidence="1">The sequence shown here is derived from an EMBL/GenBank/DDBJ whole genome shotgun (WGS) entry which is preliminary data.</text>
</comment>
<dbReference type="EMBL" id="JBEPLM010000019">
    <property type="protein sequence ID" value="MET3596993.1"/>
    <property type="molecule type" value="Genomic_DNA"/>
</dbReference>
<protein>
    <recommendedName>
        <fullName evidence="3">DUF1127 domain-containing protein</fullName>
    </recommendedName>
</protein>
<evidence type="ECO:0000313" key="1">
    <source>
        <dbReference type="EMBL" id="MET3596993.1"/>
    </source>
</evidence>
<dbReference type="RefSeq" id="WP_354417574.1">
    <property type="nucleotide sequence ID" value="NZ_JBEPLM010000019.1"/>
</dbReference>
<proteinExistence type="predicted"/>